<dbReference type="CDD" id="cd03801">
    <property type="entry name" value="GT4_PimA-like"/>
    <property type="match status" value="1"/>
</dbReference>
<proteinExistence type="predicted"/>
<dbReference type="SUPFAM" id="SSF53756">
    <property type="entry name" value="UDP-Glycosyltransferase/glycogen phosphorylase"/>
    <property type="match status" value="1"/>
</dbReference>
<dbReference type="PANTHER" id="PTHR45947">
    <property type="entry name" value="SULFOQUINOVOSYL TRANSFERASE SQD2"/>
    <property type="match status" value="1"/>
</dbReference>
<comment type="caution">
    <text evidence="1">The sequence shown here is derived from an EMBL/GenBank/DDBJ whole genome shotgun (WGS) entry which is preliminary data.</text>
</comment>
<dbReference type="EMBL" id="VDEQ01000249">
    <property type="protein sequence ID" value="MQS38303.1"/>
    <property type="molecule type" value="Genomic_DNA"/>
</dbReference>
<dbReference type="PANTHER" id="PTHR45947:SF3">
    <property type="entry name" value="SULFOQUINOVOSYL TRANSFERASE SQD2"/>
    <property type="match status" value="1"/>
</dbReference>
<dbReference type="Proteomes" id="UP000460558">
    <property type="component" value="Unassembled WGS sequence"/>
</dbReference>
<evidence type="ECO:0000313" key="1">
    <source>
        <dbReference type="EMBL" id="MQS38303.1"/>
    </source>
</evidence>
<gene>
    <name evidence="1" type="ORF">FFZ77_22570</name>
</gene>
<dbReference type="Pfam" id="PF13692">
    <property type="entry name" value="Glyco_trans_1_4"/>
    <property type="match status" value="1"/>
</dbReference>
<evidence type="ECO:0000313" key="2">
    <source>
        <dbReference type="Proteomes" id="UP000460558"/>
    </source>
</evidence>
<sequence length="432" mass="46350">MVRTDRALLYCAVNGIANNTNGIGRQTKTLLGTLQQHHAAIAARAGSFTPYLAVPEPGPATWGYDPADLAHARTVVEALGGRVIPLPWDNAAPLWRPAAWHTLSAGATRAAADLANRHEWVLVIGVDTPFAGLAHHAGSHPRVDTVLALFSTARITERPHPDPGRLTWETSAIAAVNQRPRAWVAGIGDFLTRHLHDDYGLDTDRLRPWPSGLHLTDPGLTPPTPAEAERVARHHGIPTDRPLVAAVGRTDHTKGLDLLIEALAPLRDHAHLAMVAVPTDDDRARLLDDYRDRCVELGLDATVVGHYDRALPRALAGLPTTRTMVVPSRGETLANIVFETGLWARHHGAVVLAPAIDGFPEQITDARNGLLYDPARPNALTAGLHRVLALTESERSTLRTAAHDRVAAERDAAGHLATLLAGFRHPAAGPGG</sequence>
<dbReference type="RefSeq" id="WP_153485513.1">
    <property type="nucleotide sequence ID" value="NZ_VDEQ01000249.1"/>
</dbReference>
<dbReference type="InterPro" id="IPR050194">
    <property type="entry name" value="Glycosyltransferase_grp1"/>
</dbReference>
<dbReference type="Gene3D" id="3.40.50.2000">
    <property type="entry name" value="Glycogen Phosphorylase B"/>
    <property type="match status" value="1"/>
</dbReference>
<keyword evidence="2" id="KW-1185">Reference proteome</keyword>
<name>A0ABW9NYC7_9ACTN</name>
<accession>A0ABW9NYC7</accession>
<organism evidence="1 2">
    <name type="scientific">Streptomyces katsurahamanus</name>
    <dbReference type="NCBI Taxonomy" id="2577098"/>
    <lineage>
        <taxon>Bacteria</taxon>
        <taxon>Bacillati</taxon>
        <taxon>Actinomycetota</taxon>
        <taxon>Actinomycetes</taxon>
        <taxon>Kitasatosporales</taxon>
        <taxon>Streptomycetaceae</taxon>
        <taxon>Streptomyces</taxon>
    </lineage>
</organism>
<protein>
    <submittedName>
        <fullName evidence="1">Glycosyltransferase family 4 protein</fullName>
    </submittedName>
</protein>
<reference evidence="1 2" key="1">
    <citation type="submission" date="2019-06" db="EMBL/GenBank/DDBJ databases">
        <title>Comparative genomics and metabolomics analyses of clavulanic acid producing Streptomyces species provides insight into specialized metabolism and evolution of beta-lactam biosynthetic gene clusters.</title>
        <authorList>
            <person name="Moore M.A."/>
            <person name="Cruz-Morales P."/>
            <person name="Barona Gomez F."/>
            <person name="Kapil T."/>
        </authorList>
    </citation>
    <scope>NUCLEOTIDE SEQUENCE [LARGE SCALE GENOMIC DNA]</scope>
    <source>
        <strain evidence="1 2">T-272</strain>
    </source>
</reference>